<evidence type="ECO:0000256" key="2">
    <source>
        <dbReference type="ARBA" id="ARBA00009963"/>
    </source>
</evidence>
<protein>
    <submittedName>
        <fullName evidence="6">Major capsid protein</fullName>
    </submittedName>
</protein>
<evidence type="ECO:0000256" key="1">
    <source>
        <dbReference type="ARBA" id="ARBA00004328"/>
    </source>
</evidence>
<dbReference type="Gene3D" id="2.60.169.10">
    <property type="entry name" value="Microviridae F protein"/>
    <property type="match status" value="2"/>
</dbReference>
<keyword evidence="4" id="KW-0167">Capsid protein</keyword>
<organism evidence="6">
    <name type="scientific">Dulem virus 141</name>
    <dbReference type="NCBI Taxonomy" id="3145618"/>
    <lineage>
        <taxon>Viruses</taxon>
        <taxon>Monodnaviria</taxon>
        <taxon>Sangervirae</taxon>
        <taxon>Phixviricota</taxon>
        <taxon>Malgrandaviricetes</taxon>
        <taxon>Petitvirales</taxon>
        <taxon>Microviridae</taxon>
        <taxon>Microvirus</taxon>
    </lineage>
</organism>
<dbReference type="InterPro" id="IPR037002">
    <property type="entry name" value="Microviridae_protein_F_sf"/>
</dbReference>
<reference evidence="6" key="1">
    <citation type="submission" date="2024-03" db="EMBL/GenBank/DDBJ databases">
        <title>Diverse circular DNA viruses in blood, oral, and fecal samples of captive lemurs.</title>
        <authorList>
            <person name="Paietta E.N."/>
            <person name="Kraberger S."/>
            <person name="Lund M.C."/>
            <person name="Custer J.M."/>
            <person name="Vargas K.M."/>
            <person name="Ehmke E.E."/>
            <person name="Yoder A.D."/>
            <person name="Varsani A."/>
        </authorList>
    </citation>
    <scope>NUCLEOTIDE SEQUENCE</scope>
    <source>
        <strain evidence="6">Duke_24FS_95</strain>
    </source>
</reference>
<accession>A0AAU8B3H9</accession>
<evidence type="ECO:0000256" key="5">
    <source>
        <dbReference type="ARBA" id="ARBA00022844"/>
    </source>
</evidence>
<proteinExistence type="inferred from homology"/>
<comment type="subcellular location">
    <subcellularLocation>
        <location evidence="1">Virion</location>
    </subcellularLocation>
</comment>
<dbReference type="SUPFAM" id="SSF88645">
    <property type="entry name" value="ssDNA viruses"/>
    <property type="match status" value="1"/>
</dbReference>
<keyword evidence="3" id="KW-1140">T=1 icosahedral capsid protein</keyword>
<dbReference type="GO" id="GO:0039615">
    <property type="term" value="C:T=1 icosahedral viral capsid"/>
    <property type="evidence" value="ECO:0007669"/>
    <property type="project" value="UniProtKB-KW"/>
</dbReference>
<dbReference type="GO" id="GO:0005198">
    <property type="term" value="F:structural molecule activity"/>
    <property type="evidence" value="ECO:0007669"/>
    <property type="project" value="InterPro"/>
</dbReference>
<dbReference type="Pfam" id="PF02305">
    <property type="entry name" value="Phage_F"/>
    <property type="match status" value="1"/>
</dbReference>
<comment type="similarity">
    <text evidence="2">Belongs to the microviridae F protein family.</text>
</comment>
<name>A0AAU8B3H9_9VIRU</name>
<keyword evidence="5" id="KW-0946">Virion</keyword>
<dbReference type="InterPro" id="IPR003514">
    <property type="entry name" value="Microviridae_protein_F"/>
</dbReference>
<evidence type="ECO:0000256" key="3">
    <source>
        <dbReference type="ARBA" id="ARBA00022431"/>
    </source>
</evidence>
<dbReference type="EMBL" id="PP511568">
    <property type="protein sequence ID" value="XCD05500.1"/>
    <property type="molecule type" value="Genomic_DNA"/>
</dbReference>
<sequence length="609" mass="68344">MKHLFSQIPKAQLQRSVFDRSHTYKTTFDSGCLIPFYCDEVLPGDSFNLDCNLFVRLASPLSVPIMDNMYCDVQFFFVPNRLVWNHWEQFMGANKSSAGLPQTDYVVPQLRLQHGVVEHSLYDYFGLPLAPSLEEVREHFNDNSIAFSLSVNALPFRAYLKIYDDWYRDENLIQPIFTTAVMDNSTSGNGLALFGDGPVYPAGTGKVDDGKSWFRVLRRGKRHDYFTSALPWPQKGPGVELPLGQTAQLAGSLTIPAGQILFNGESLKTGYTESSWQGGESPTTVYNSGYLRLNSGSQTDRAPSSVPVSITVPSVPASETGLSVDLTTATAVTINSLRTAFQLQKLYERDARGGTRYTEILRAHFGVVSPDARLQRAEYLGGFSQPITINTVAQTSATDANSPQANLSAFALSATSRRGFVKSFVEHGYIIGICSVRADLTYQQNLNRMWSRKTRFDFYWPVLAHLGEQSILKKEIYVVPPNRLSEFAGKASFVEYYQQFQDNTPASGDSWRPNSVFGYQERWAEYRYFPNMITGYFRSDSSASLDIWHLAQHFSTSPYLNSSFINENPPIDRVVAVQDGPQFLLDAYFKCKCARCMPTYSVPGLVDHF</sequence>
<dbReference type="InterPro" id="IPR016184">
    <property type="entry name" value="Capsid/spike_ssDNA_virus"/>
</dbReference>
<evidence type="ECO:0000313" key="6">
    <source>
        <dbReference type="EMBL" id="XCD05500.1"/>
    </source>
</evidence>
<evidence type="ECO:0000256" key="4">
    <source>
        <dbReference type="ARBA" id="ARBA00022561"/>
    </source>
</evidence>